<comment type="caution">
    <text evidence="1">The sequence shown here is derived from an EMBL/GenBank/DDBJ whole genome shotgun (WGS) entry which is preliminary data.</text>
</comment>
<evidence type="ECO:0000313" key="1">
    <source>
        <dbReference type="EMBL" id="RYQ30962.1"/>
    </source>
</evidence>
<proteinExistence type="predicted"/>
<accession>A0A4Q5AMJ4</accession>
<reference evidence="1 2" key="1">
    <citation type="submission" date="2018-12" db="EMBL/GenBank/DDBJ databases">
        <title>Unveiling genomic diversity among members of the Bifidobacterium pseudolongum species, a widely distributed gut commensal of the animal kingdom.</title>
        <authorList>
            <person name="Lugli G.A."/>
            <person name="Duranti S."/>
            <person name="Albert K."/>
            <person name="Mancabelli L."/>
            <person name="Napoli S."/>
            <person name="Viappiani A."/>
            <person name="Anzalone R."/>
            <person name="Longhi G."/>
            <person name="Milani C."/>
            <person name="Turroni F."/>
            <person name="Alessandri G."/>
            <person name="Sela D.A."/>
            <person name="Van Sinderen D."/>
            <person name="Ventura M."/>
        </authorList>
    </citation>
    <scope>NUCLEOTIDE SEQUENCE [LARGE SCALE GENOMIC DNA]</scope>
    <source>
        <strain evidence="1 2">2017B</strain>
    </source>
</reference>
<name>A0A4Q5AMJ4_9BIFI</name>
<organism evidence="1 2">
    <name type="scientific">Bifidobacterium pseudolongum subsp. globosum</name>
    <dbReference type="NCBI Taxonomy" id="1690"/>
    <lineage>
        <taxon>Bacteria</taxon>
        <taxon>Bacillati</taxon>
        <taxon>Actinomycetota</taxon>
        <taxon>Actinomycetes</taxon>
        <taxon>Bifidobacteriales</taxon>
        <taxon>Bifidobacteriaceae</taxon>
        <taxon>Bifidobacterium</taxon>
    </lineage>
</organism>
<gene>
    <name evidence="1" type="ORF">PG2017B_0772</name>
</gene>
<sequence>MRVMLPDPWEDVTATLPSDYVDQGWKAVRNTRNNMRVALLLRKKLDVRSIPSRFTGEYQVTRVVVTPPAETRDITSTDLRDLPLRAITSAYGMAALKRTFAQNRWLNLVDPEYKGIPEKYWNETGGHGCALPPSNILDPLPTRYSRRPWFYALVAEQYDALEREHPDANISNLMVELNSSVAPGSVRRWITRARKECLLRPADWKHAQ</sequence>
<evidence type="ECO:0000313" key="2">
    <source>
        <dbReference type="Proteomes" id="UP000291920"/>
    </source>
</evidence>
<dbReference type="Proteomes" id="UP000291920">
    <property type="component" value="Unassembled WGS sequence"/>
</dbReference>
<dbReference type="AlphaFoldDB" id="A0A4Q5AMJ4"/>
<dbReference type="EMBL" id="RYUT01000002">
    <property type="protein sequence ID" value="RYQ30962.1"/>
    <property type="molecule type" value="Genomic_DNA"/>
</dbReference>
<protein>
    <submittedName>
        <fullName evidence="1">Uncharacterized protein</fullName>
    </submittedName>
</protein>